<dbReference type="InterPro" id="IPR001296">
    <property type="entry name" value="Glyco_trans_1"/>
</dbReference>
<sequence>MLSSPTIKNYSSITSNLPSEKIAILCLGGLGGSGKVATELAQQLTLTGNSIFLFTSPEAQWVNQNQNQSLNYIPVNAPKTPTPANPQWIEPLANEITHHIENHNIGIINVHYAVGLVEAALLAKQQLAIKNRKLKVCLTLHGSDITKFGRDPEYKYQLKKSIEKCDRLTAVSHWLAEEAVKNLDLKTRPTVIHNAIDLNLFQPFPRWNTSENHTYNLCHVSNLRDVKRPLDAITVLARVRGAGIPARLLMIGDGPNLTTARQHALSLGVAENVVFLGSATPSELVRWLSISDLQLVTSKSESFCLAALEAMACSVPVVGTFCGGLEEVMGLLDKDLPDLLLSVPGDTAAIAAKVVQLFKNPQIYHQLHNSLPEKIKHQFSRQNQLQNYSNLFTAVIN</sequence>
<accession>A0A1Z4LKG4</accession>
<name>A0A1Z4LKG4_9CYAN</name>
<gene>
    <name evidence="3" type="ORF">NIES267_12040</name>
</gene>
<dbReference type="InterPro" id="IPR023881">
    <property type="entry name" value="Thiol_BshA"/>
</dbReference>
<dbReference type="Pfam" id="PF13439">
    <property type="entry name" value="Glyco_transf_4"/>
    <property type="match status" value="1"/>
</dbReference>
<proteinExistence type="predicted"/>
<dbReference type="SUPFAM" id="SSF53756">
    <property type="entry name" value="UDP-Glycosyltransferase/glycogen phosphorylase"/>
    <property type="match status" value="1"/>
</dbReference>
<protein>
    <submittedName>
        <fullName evidence="3">Glycosyl transferase</fullName>
    </submittedName>
</protein>
<dbReference type="PANTHER" id="PTHR12526:SF599">
    <property type="entry name" value="N-ACETYL-ALPHA-D-GLUCOSAMINYL L-MALATE SYNTHASE"/>
    <property type="match status" value="1"/>
</dbReference>
<organism evidence="3 4">
    <name type="scientific">Calothrix parasitica NIES-267</name>
    <dbReference type="NCBI Taxonomy" id="1973488"/>
    <lineage>
        <taxon>Bacteria</taxon>
        <taxon>Bacillati</taxon>
        <taxon>Cyanobacteriota</taxon>
        <taxon>Cyanophyceae</taxon>
        <taxon>Nostocales</taxon>
        <taxon>Calotrichaceae</taxon>
        <taxon>Calothrix</taxon>
    </lineage>
</organism>
<dbReference type="NCBIfam" id="TIGR03999">
    <property type="entry name" value="thiol_BshA"/>
    <property type="match status" value="1"/>
</dbReference>
<evidence type="ECO:0000313" key="3">
    <source>
        <dbReference type="EMBL" id="BAY81727.1"/>
    </source>
</evidence>
<dbReference type="PANTHER" id="PTHR12526">
    <property type="entry name" value="GLYCOSYLTRANSFERASE"/>
    <property type="match status" value="1"/>
</dbReference>
<dbReference type="AlphaFoldDB" id="A0A1Z4LKG4"/>
<evidence type="ECO:0000313" key="4">
    <source>
        <dbReference type="Proteomes" id="UP000218418"/>
    </source>
</evidence>
<keyword evidence="4" id="KW-1185">Reference proteome</keyword>
<dbReference type="EMBL" id="AP018227">
    <property type="protein sequence ID" value="BAY81727.1"/>
    <property type="molecule type" value="Genomic_DNA"/>
</dbReference>
<dbReference type="OrthoDB" id="9810929at2"/>
<dbReference type="GO" id="GO:0071793">
    <property type="term" value="P:bacillithiol biosynthetic process"/>
    <property type="evidence" value="ECO:0007669"/>
    <property type="project" value="InterPro"/>
</dbReference>
<keyword evidence="3" id="KW-0808">Transferase</keyword>
<reference evidence="3 4" key="1">
    <citation type="submission" date="2017-06" db="EMBL/GenBank/DDBJ databases">
        <title>Genome sequencing of cyanobaciteial culture collection at National Institute for Environmental Studies (NIES).</title>
        <authorList>
            <person name="Hirose Y."/>
            <person name="Shimura Y."/>
            <person name="Fujisawa T."/>
            <person name="Nakamura Y."/>
            <person name="Kawachi M."/>
        </authorList>
    </citation>
    <scope>NUCLEOTIDE SEQUENCE [LARGE SCALE GENOMIC DNA]</scope>
    <source>
        <strain evidence="3 4">NIES-267</strain>
    </source>
</reference>
<dbReference type="Proteomes" id="UP000218418">
    <property type="component" value="Chromosome"/>
</dbReference>
<dbReference type="Gene3D" id="3.40.50.2000">
    <property type="entry name" value="Glycogen Phosphorylase B"/>
    <property type="match status" value="2"/>
</dbReference>
<dbReference type="Pfam" id="PF00534">
    <property type="entry name" value="Glycos_transf_1"/>
    <property type="match status" value="1"/>
</dbReference>
<evidence type="ECO:0000259" key="2">
    <source>
        <dbReference type="Pfam" id="PF13439"/>
    </source>
</evidence>
<dbReference type="InterPro" id="IPR028098">
    <property type="entry name" value="Glyco_trans_4-like_N"/>
</dbReference>
<feature type="domain" description="Glycosyltransferase subfamily 4-like N-terminal" evidence="2">
    <location>
        <begin position="31"/>
        <end position="199"/>
    </location>
</feature>
<dbReference type="GO" id="GO:0016757">
    <property type="term" value="F:glycosyltransferase activity"/>
    <property type="evidence" value="ECO:0007669"/>
    <property type="project" value="InterPro"/>
</dbReference>
<feature type="domain" description="Glycosyl transferase family 1" evidence="1">
    <location>
        <begin position="216"/>
        <end position="368"/>
    </location>
</feature>
<evidence type="ECO:0000259" key="1">
    <source>
        <dbReference type="Pfam" id="PF00534"/>
    </source>
</evidence>